<dbReference type="PANTHER" id="PTHR48475">
    <property type="entry name" value="RIBONUCLEASE H"/>
    <property type="match status" value="1"/>
</dbReference>
<dbReference type="InterPro" id="IPR000467">
    <property type="entry name" value="G_patch_dom"/>
</dbReference>
<dbReference type="Gene3D" id="3.10.10.10">
    <property type="entry name" value="HIV Type 1 Reverse Transcriptase, subunit A, domain 1"/>
    <property type="match status" value="1"/>
</dbReference>
<dbReference type="CDD" id="cd00303">
    <property type="entry name" value="retropepsin_like"/>
    <property type="match status" value="1"/>
</dbReference>
<feature type="domain" description="G-patch" evidence="3">
    <location>
        <begin position="942"/>
        <end position="988"/>
    </location>
</feature>
<dbReference type="Gene3D" id="3.30.70.270">
    <property type="match status" value="3"/>
</dbReference>
<feature type="transmembrane region" description="Helical" evidence="2">
    <location>
        <begin position="162"/>
        <end position="179"/>
    </location>
</feature>
<organism evidence="4 5">
    <name type="scientific">Rubroshorea leprosula</name>
    <dbReference type="NCBI Taxonomy" id="152421"/>
    <lineage>
        <taxon>Eukaryota</taxon>
        <taxon>Viridiplantae</taxon>
        <taxon>Streptophyta</taxon>
        <taxon>Embryophyta</taxon>
        <taxon>Tracheophyta</taxon>
        <taxon>Spermatophyta</taxon>
        <taxon>Magnoliopsida</taxon>
        <taxon>eudicotyledons</taxon>
        <taxon>Gunneridae</taxon>
        <taxon>Pentapetalae</taxon>
        <taxon>rosids</taxon>
        <taxon>malvids</taxon>
        <taxon>Malvales</taxon>
        <taxon>Dipterocarpaceae</taxon>
        <taxon>Rubroshorea</taxon>
    </lineage>
</organism>
<comment type="caution">
    <text evidence="4">The sequence shown here is derived from an EMBL/GenBank/DDBJ whole genome shotgun (WGS) entry which is preliminary data.</text>
</comment>
<dbReference type="GO" id="GO:0003676">
    <property type="term" value="F:nucleic acid binding"/>
    <property type="evidence" value="ECO:0007669"/>
    <property type="project" value="InterPro"/>
</dbReference>
<evidence type="ECO:0000256" key="1">
    <source>
        <dbReference type="SAM" id="MobiDB-lite"/>
    </source>
</evidence>
<feature type="compositionally biased region" description="Basic and acidic residues" evidence="1">
    <location>
        <begin position="1"/>
        <end position="19"/>
    </location>
</feature>
<sequence length="1818" mass="207082">MDFTEDITRQGKRLGEDVTSHSTTKKARESIFSINTSKPDLKLLKKAYDLLSSKEKHDFENIKLWCSHNLSLCPPLMSIITSYGVVLRCSPIVDSFTFTPQAQHMKFTLEKVQEMLQAMWGFSFEFSQPLVTTRDDSYGFDWNATLMALGKKLEGMTSFHKINFVALGIYGMVIIPIYLKTIAPMVIALFEQLSSRFSGCIELFTAWAHGHLRDPQFEALFSIPVKDRKTKDWHRSLVVANVNDVGFVLPTGNATHYLAPPEGYHFIPLLGIHGGSHFDYMSFPTTVDKVFEAHEVWEKCRMLPTWKENGIRPQYEQWRLSLIAKLSLPWETISLTLSTLTTSSVPSLACLIPTIPVPPVPIPSSTITLASYPPFEMNNPTLPTITPLTLNIPPLMGQVPAIQPNPLVDMLRPALEERKSKEVNHKLQQLEEALKAMQGPQSYGSIDLDDLCYYSGIQTNFKFKQPDFDKYDGSGCPYAHLQMYARKMVPYANDERAKCEYHNVVGHGTENCAALRHRIQDLIDEGKLQLDVKEAKGVPNITQNHLPPHDASTMNTITFNAPIAQMSLNVLPMMIDDVVMCLYHSNMKGHALQDCKDFQRKIKELQGMGVLRFTSTQEVEKFIAPVTEEYFTKERPYILQDTTKAQVMPQCSTILNSTTNDVFNMTRSGQCYVNPEVEELRKVVLKSKDIRIEEMPEESPKKLVLENEVAEFLNILRKSEYSIIEQLNKTPTKISVLELMLSSGVHLDTLLKVLKEAYMLKNIDTQKFVTVVEAILAPNYINFSNDEIPNEGNGHTKALHISVQLDESHINQCNIVVCAFDGTKRNVVGKIELLVEIGLVTFDVDFFVMDVSPAFNMLLGRPWIHVSGTVTSTLHQKVKYIVNGVLVTVNGKEEHVIRKATTIPYLGIDPGTYESFYHSMECVVASYIHPKFKGKWAEMAKPAKVAAKIMLSCHYQLGEGLGLNGQGILEPIEEIQTWGTFGLGYKPKKEDWQRMRDIKAKKRLARLQGRDTRDEPKWVPHIRVTFPQPVEILCSSLDGYVMKHMDVLYVDLEGTIFTNRLLEIGECAKQAKFEDVVVEDITDEVCSDDEEDNFGFNSLFGPANMTYPKERGRRILLKGHSWRGTPTSISFIMQKLQWDHMIHAIPLYSRAKPIKQRLSRMKPEVLLKVKEEVQKLLDVNFIEVAMYPKWVANIVPIMKKDGQVRVYVDYRDLNKASPKVDFPLPHIQILLDNAAKNSRLMATLGATYQHLLITLLHDFVHTIVELYVDDMVIMSKEKVLHTKNLKKVLERLRKHQLRLNPAKCTFDVDFGKLPGIIVSRRGIEIDPTKIKAIDEIPPPKTQKEIRSFLGRINYIARFIANLTTICEPIFKLLRKDNPYTWNDQCQQAFDKTKEYLKNPSILVPPTDKRPFILYITVLGESMGAVLVQHEDLVEVEFDSDNWKLFFEGVVNQLGCGLGAMLVSPKGDHFPIAIKLDFACTNNIAKYKACIARIHAALDMNFLQNGEYHLHAFEVNKKTIKKLAPSYFLSRNTLYKHSADMTLLRCVEETKAKQVMTEVHEGICGTHANGRMLARKILRAGYYWLTMEHDYIKYTRAFNPKASNGHQFILVATDYFTKWVEATSYASVTKKVVTCFIKREIICRYGQPEAIITDNASNLNNDMMTALYKTSVRTSIGATPYSLVYGMEAVLPIDLEIPSMRILSESGINEEDLIQKMIDYLNLLDEKRLAALCHGQCYQRRMVAAYNKKVKPRVFHQGDIILRKIMPNERDPRGKFTPNYEGPYVIKQAFSKGALLLRYLDGIDYHHLVNANAVKMYYC</sequence>
<dbReference type="PANTHER" id="PTHR48475:SF1">
    <property type="entry name" value="RNASE H TYPE-1 DOMAIN-CONTAINING PROTEIN"/>
    <property type="match status" value="1"/>
</dbReference>
<keyword evidence="2" id="KW-0472">Membrane</keyword>
<dbReference type="Gene3D" id="3.30.420.10">
    <property type="entry name" value="Ribonuclease H-like superfamily/Ribonuclease H"/>
    <property type="match status" value="1"/>
</dbReference>
<dbReference type="FunFam" id="3.30.70.270:FF:000063">
    <property type="entry name" value="Zinc knuckle domaincontaining protein"/>
    <property type="match status" value="1"/>
</dbReference>
<proteinExistence type="predicted"/>
<keyword evidence="2" id="KW-0812">Transmembrane</keyword>
<protein>
    <recommendedName>
        <fullName evidence="3">G-patch domain-containing protein</fullName>
    </recommendedName>
</protein>
<dbReference type="Pfam" id="PF00078">
    <property type="entry name" value="RVT_1"/>
    <property type="match status" value="1"/>
</dbReference>
<gene>
    <name evidence="4" type="ORF">SLEP1_g8408</name>
</gene>
<name>A0AAV5ICI6_9ROSI</name>
<dbReference type="SUPFAM" id="SSF56672">
    <property type="entry name" value="DNA/RNA polymerases"/>
    <property type="match status" value="1"/>
</dbReference>
<dbReference type="InterPro" id="IPR043502">
    <property type="entry name" value="DNA/RNA_pol_sf"/>
</dbReference>
<keyword evidence="5" id="KW-1185">Reference proteome</keyword>
<dbReference type="InterPro" id="IPR000477">
    <property type="entry name" value="RT_dom"/>
</dbReference>
<dbReference type="SUPFAM" id="SSF53098">
    <property type="entry name" value="Ribonuclease H-like"/>
    <property type="match status" value="1"/>
</dbReference>
<reference evidence="4 5" key="1">
    <citation type="journal article" date="2021" name="Commun. Biol.">
        <title>The genome of Shorea leprosula (Dipterocarpaceae) highlights the ecological relevance of drought in aseasonal tropical rainforests.</title>
        <authorList>
            <person name="Ng K.K.S."/>
            <person name="Kobayashi M.J."/>
            <person name="Fawcett J.A."/>
            <person name="Hatakeyama M."/>
            <person name="Paape T."/>
            <person name="Ng C.H."/>
            <person name="Ang C.C."/>
            <person name="Tnah L.H."/>
            <person name="Lee C.T."/>
            <person name="Nishiyama T."/>
            <person name="Sese J."/>
            <person name="O'Brien M.J."/>
            <person name="Copetti D."/>
            <person name="Mohd Noor M.I."/>
            <person name="Ong R.C."/>
            <person name="Putra M."/>
            <person name="Sireger I.Z."/>
            <person name="Indrioko S."/>
            <person name="Kosugi Y."/>
            <person name="Izuno A."/>
            <person name="Isagi Y."/>
            <person name="Lee S.L."/>
            <person name="Shimizu K.K."/>
        </authorList>
    </citation>
    <scope>NUCLEOTIDE SEQUENCE [LARGE SCALE GENOMIC DNA]</scope>
    <source>
        <strain evidence="4">214</strain>
    </source>
</reference>
<dbReference type="PROSITE" id="PS50174">
    <property type="entry name" value="G_PATCH"/>
    <property type="match status" value="1"/>
</dbReference>
<dbReference type="Proteomes" id="UP001054252">
    <property type="component" value="Unassembled WGS sequence"/>
</dbReference>
<evidence type="ECO:0000256" key="2">
    <source>
        <dbReference type="SAM" id="Phobius"/>
    </source>
</evidence>
<dbReference type="InterPro" id="IPR036397">
    <property type="entry name" value="RNaseH_sf"/>
</dbReference>
<evidence type="ECO:0000259" key="3">
    <source>
        <dbReference type="PROSITE" id="PS50174"/>
    </source>
</evidence>
<dbReference type="InterPro" id="IPR043128">
    <property type="entry name" value="Rev_trsase/Diguanyl_cyclase"/>
</dbReference>
<feature type="region of interest" description="Disordered" evidence="1">
    <location>
        <begin position="1"/>
        <end position="21"/>
    </location>
</feature>
<accession>A0AAV5ICI6</accession>
<evidence type="ECO:0000313" key="5">
    <source>
        <dbReference type="Proteomes" id="UP001054252"/>
    </source>
</evidence>
<dbReference type="CDD" id="cd01647">
    <property type="entry name" value="RT_LTR"/>
    <property type="match status" value="1"/>
</dbReference>
<dbReference type="Pfam" id="PF01585">
    <property type="entry name" value="G-patch"/>
    <property type="match status" value="1"/>
</dbReference>
<dbReference type="InterPro" id="IPR012337">
    <property type="entry name" value="RNaseH-like_sf"/>
</dbReference>
<evidence type="ECO:0000313" key="4">
    <source>
        <dbReference type="EMBL" id="GKU94990.1"/>
    </source>
</evidence>
<dbReference type="Pfam" id="PF17919">
    <property type="entry name" value="RT_RNaseH_2"/>
    <property type="match status" value="1"/>
</dbReference>
<dbReference type="SMART" id="SM00443">
    <property type="entry name" value="G_patch"/>
    <property type="match status" value="1"/>
</dbReference>
<dbReference type="EMBL" id="BPVZ01000008">
    <property type="protein sequence ID" value="GKU94990.1"/>
    <property type="molecule type" value="Genomic_DNA"/>
</dbReference>
<dbReference type="InterPro" id="IPR041577">
    <property type="entry name" value="RT_RNaseH_2"/>
</dbReference>
<keyword evidence="2" id="KW-1133">Transmembrane helix</keyword>